<dbReference type="PANTHER" id="PTHR48228">
    <property type="entry name" value="SUCCINYL-COA--D-CITRAMALATE COA-TRANSFERASE"/>
    <property type="match status" value="1"/>
</dbReference>
<protein>
    <submittedName>
        <fullName evidence="1">Crotonobetainyl-CoA:carnitine CoA-transferase CaiB</fullName>
    </submittedName>
</protein>
<accession>A0A1I7DBK8</accession>
<dbReference type="Gene3D" id="3.40.50.10540">
    <property type="entry name" value="Crotonobetainyl-coa:carnitine coa-transferase, domain 1"/>
    <property type="match status" value="1"/>
</dbReference>
<dbReference type="Gene3D" id="3.30.1540.10">
    <property type="entry name" value="formyl-coa transferase, domain 3"/>
    <property type="match status" value="1"/>
</dbReference>
<reference evidence="1 2" key="1">
    <citation type="submission" date="2016-10" db="EMBL/GenBank/DDBJ databases">
        <authorList>
            <person name="de Groot N.N."/>
        </authorList>
    </citation>
    <scope>NUCLEOTIDE SEQUENCE [LARGE SCALE GENOMIC DNA]</scope>
    <source>
        <strain evidence="1 2">LMG 27731</strain>
    </source>
</reference>
<gene>
    <name evidence="1" type="ORF">SAMN05192563_1009122</name>
</gene>
<dbReference type="Proteomes" id="UP000198844">
    <property type="component" value="Unassembled WGS sequence"/>
</dbReference>
<evidence type="ECO:0000313" key="2">
    <source>
        <dbReference type="Proteomes" id="UP000198844"/>
    </source>
</evidence>
<dbReference type="RefSeq" id="WP_093635261.1">
    <property type="nucleotide sequence ID" value="NZ_FPBH01000009.1"/>
</dbReference>
<keyword evidence="1" id="KW-0808">Transferase</keyword>
<proteinExistence type="predicted"/>
<dbReference type="AlphaFoldDB" id="A0A1I7DBK8"/>
<dbReference type="InterPro" id="IPR050509">
    <property type="entry name" value="CoA-transferase_III"/>
</dbReference>
<dbReference type="EMBL" id="FPBH01000009">
    <property type="protein sequence ID" value="SFU09010.1"/>
    <property type="molecule type" value="Genomic_DNA"/>
</dbReference>
<evidence type="ECO:0000313" key="1">
    <source>
        <dbReference type="EMBL" id="SFU09010.1"/>
    </source>
</evidence>
<dbReference type="GO" id="GO:0016740">
    <property type="term" value="F:transferase activity"/>
    <property type="evidence" value="ECO:0007669"/>
    <property type="project" value="UniProtKB-KW"/>
</dbReference>
<dbReference type="PANTHER" id="PTHR48228:SF2">
    <property type="entry name" value="E-CINNAMOYL-COA:R-PHENYLLACTATE COA TRANSFERASE LARGE SUBUNIT"/>
    <property type="match status" value="1"/>
</dbReference>
<dbReference type="Pfam" id="PF02515">
    <property type="entry name" value="CoA_transf_3"/>
    <property type="match status" value="1"/>
</dbReference>
<dbReference type="OrthoDB" id="9058532at2"/>
<sequence>MSETPHGAHAAPHDQGAQPLAGIRVIEFAHWMAGPLAGGLLADWGADVIKIEPPGGEPMRAIFSSLGARSDTPNGAFLAANRGKRSVELEIKSEAGMQAFDALLASADVLLTNLRPDALMRLELTPEAIRERYPRLVYCSVSAYGWGGPDQNRPGYDVAAFFARTGISHEITQQDSAPLALMQGIGDSFTAMTAVTGTLAALLERERTGRGQFVEASLLRTGMWALCGELGVQAMGGNPKPPYPRGESRTPLYNSYRTQDSRWFFLVGVEAQRHLPSVLAAIGRSDLLGDERFNSARAIAKHRADFIPMLDAAFAAHPLTHWAKVFDEHGVWWAPVQTPADLIDDAQAAATGAWIEVDTGADSASVKSVEAPIRFDGKRRSRVAASPAVGEHTNEVLGALGLAARQCAGS</sequence>
<dbReference type="InterPro" id="IPR003673">
    <property type="entry name" value="CoA-Trfase_fam_III"/>
</dbReference>
<dbReference type="SUPFAM" id="SSF89796">
    <property type="entry name" value="CoA-transferase family III (CaiB/BaiF)"/>
    <property type="match status" value="1"/>
</dbReference>
<organism evidence="1 2">
    <name type="scientific">Paraburkholderia aspalathi</name>
    <dbReference type="NCBI Taxonomy" id="1324617"/>
    <lineage>
        <taxon>Bacteria</taxon>
        <taxon>Pseudomonadati</taxon>
        <taxon>Pseudomonadota</taxon>
        <taxon>Betaproteobacteria</taxon>
        <taxon>Burkholderiales</taxon>
        <taxon>Burkholderiaceae</taxon>
        <taxon>Paraburkholderia</taxon>
    </lineage>
</organism>
<dbReference type="InterPro" id="IPR044855">
    <property type="entry name" value="CoA-Trfase_III_dom3_sf"/>
</dbReference>
<dbReference type="InterPro" id="IPR023606">
    <property type="entry name" value="CoA-Trfase_III_dom_1_sf"/>
</dbReference>
<name>A0A1I7DBK8_9BURK</name>